<evidence type="ECO:0000256" key="3">
    <source>
        <dbReference type="ARBA" id="ARBA00022792"/>
    </source>
</evidence>
<dbReference type="PANTHER" id="PTHR10510">
    <property type="entry name" value="CYTOCHROME C OXIDASE POLYPEPTIDE 7A"/>
    <property type="match status" value="1"/>
</dbReference>
<dbReference type="EMBL" id="CVRI01000003">
    <property type="protein sequence ID" value="CRK87012.1"/>
    <property type="molecule type" value="Genomic_DNA"/>
</dbReference>
<dbReference type="PANTHER" id="PTHR10510:SF11">
    <property type="entry name" value="CYTOCHROME C OXIDASE SUBUNIT 7A, MITOCHONDRIAL"/>
    <property type="match status" value="1"/>
</dbReference>
<evidence type="ECO:0000256" key="7">
    <source>
        <dbReference type="SAM" id="Phobius"/>
    </source>
</evidence>
<keyword evidence="7" id="KW-1133">Transmembrane helix</keyword>
<name>A0A1J1HHX3_9DIPT</name>
<evidence type="ECO:0000256" key="6">
    <source>
        <dbReference type="ARBA" id="ARBA00023136"/>
    </source>
</evidence>
<evidence type="ECO:0000313" key="8">
    <source>
        <dbReference type="EMBL" id="CRK87012.1"/>
    </source>
</evidence>
<accession>A0A1J1HHX3</accession>
<comment type="similarity">
    <text evidence="2">Belongs to the cytochrome c oxidase VIIa family.</text>
</comment>
<dbReference type="AlphaFoldDB" id="A0A1J1HHX3"/>
<dbReference type="InterPro" id="IPR003177">
    <property type="entry name" value="Cytc_oxidase_su7a_met"/>
</dbReference>
<dbReference type="GO" id="GO:0006123">
    <property type="term" value="P:mitochondrial electron transport, cytochrome c to oxygen"/>
    <property type="evidence" value="ECO:0007669"/>
    <property type="project" value="InterPro"/>
</dbReference>
<evidence type="ECO:0000256" key="1">
    <source>
        <dbReference type="ARBA" id="ARBA00004273"/>
    </source>
</evidence>
<dbReference type="GO" id="GO:0005743">
    <property type="term" value="C:mitochondrial inner membrane"/>
    <property type="evidence" value="ECO:0007669"/>
    <property type="project" value="UniProtKB-SubCell"/>
</dbReference>
<dbReference type="CDD" id="cd00928">
    <property type="entry name" value="Cyt_c_Oxidase_VIIa"/>
    <property type="match status" value="1"/>
</dbReference>
<organism evidence="8 9">
    <name type="scientific">Clunio marinus</name>
    <dbReference type="NCBI Taxonomy" id="568069"/>
    <lineage>
        <taxon>Eukaryota</taxon>
        <taxon>Metazoa</taxon>
        <taxon>Ecdysozoa</taxon>
        <taxon>Arthropoda</taxon>
        <taxon>Hexapoda</taxon>
        <taxon>Insecta</taxon>
        <taxon>Pterygota</taxon>
        <taxon>Neoptera</taxon>
        <taxon>Endopterygota</taxon>
        <taxon>Diptera</taxon>
        <taxon>Nematocera</taxon>
        <taxon>Chironomoidea</taxon>
        <taxon>Chironomidae</taxon>
        <taxon>Clunio</taxon>
    </lineage>
</organism>
<reference evidence="8 9" key="1">
    <citation type="submission" date="2015-04" db="EMBL/GenBank/DDBJ databases">
        <authorList>
            <person name="Syromyatnikov M.Y."/>
            <person name="Popov V.N."/>
        </authorList>
    </citation>
    <scope>NUCLEOTIDE SEQUENCE [LARGE SCALE GENOMIC DNA]</scope>
</reference>
<keyword evidence="5" id="KW-0496">Mitochondrion</keyword>
<keyword evidence="3" id="KW-0999">Mitochondrion inner membrane</keyword>
<evidence type="ECO:0000256" key="2">
    <source>
        <dbReference type="ARBA" id="ARBA00009331"/>
    </source>
</evidence>
<evidence type="ECO:0000313" key="9">
    <source>
        <dbReference type="Proteomes" id="UP000183832"/>
    </source>
</evidence>
<feature type="transmembrane region" description="Helical" evidence="7">
    <location>
        <begin position="60"/>
        <end position="81"/>
    </location>
</feature>
<sequence>MSALKNSVRLMASVRQFSRTAIRNEDSVHPGYKKIKLIQEQFQKPDGLPVHLKGGTMDRVLLGITTVLCLVGIGMGVELIYDLANPPKNN</sequence>
<dbReference type="Gene3D" id="4.10.91.10">
    <property type="entry name" value="Cytochrome c oxidase, subunit VIIa"/>
    <property type="match status" value="1"/>
</dbReference>
<dbReference type="STRING" id="568069.A0A1J1HHX3"/>
<keyword evidence="9" id="KW-1185">Reference proteome</keyword>
<evidence type="ECO:0000256" key="5">
    <source>
        <dbReference type="ARBA" id="ARBA00023128"/>
    </source>
</evidence>
<proteinExistence type="inferred from homology"/>
<keyword evidence="4" id="KW-0809">Transit peptide</keyword>
<protein>
    <submittedName>
        <fullName evidence="8">CLUMA_CG000819, isoform A</fullName>
    </submittedName>
</protein>
<keyword evidence="7" id="KW-0812">Transmembrane</keyword>
<gene>
    <name evidence="8" type="ORF">CLUMA_CG000819</name>
</gene>
<dbReference type="GO" id="GO:0002082">
    <property type="term" value="P:regulation of oxidative phosphorylation"/>
    <property type="evidence" value="ECO:0007669"/>
    <property type="project" value="TreeGrafter"/>
</dbReference>
<evidence type="ECO:0000256" key="4">
    <source>
        <dbReference type="ARBA" id="ARBA00022946"/>
    </source>
</evidence>
<dbReference type="OrthoDB" id="5966508at2759"/>
<dbReference type="SUPFAM" id="SSF81419">
    <property type="entry name" value="Mitochondrial cytochrome c oxidase subunit VIIa"/>
    <property type="match status" value="1"/>
</dbReference>
<dbReference type="Proteomes" id="UP000183832">
    <property type="component" value="Unassembled WGS sequence"/>
</dbReference>
<comment type="subcellular location">
    <subcellularLocation>
        <location evidence="1">Mitochondrion inner membrane</location>
    </subcellularLocation>
</comment>
<dbReference type="FunFam" id="4.10.91.10:FF:000001">
    <property type="entry name" value="Cytochrome c oxidase subunit 7A1, mitochondrial"/>
    <property type="match status" value="1"/>
</dbReference>
<dbReference type="GO" id="GO:0045277">
    <property type="term" value="C:respiratory chain complex IV"/>
    <property type="evidence" value="ECO:0007669"/>
    <property type="project" value="InterPro"/>
</dbReference>
<dbReference type="GO" id="GO:0097250">
    <property type="term" value="P:mitochondrial respirasome assembly"/>
    <property type="evidence" value="ECO:0007669"/>
    <property type="project" value="TreeGrafter"/>
</dbReference>
<dbReference type="InterPro" id="IPR036539">
    <property type="entry name" value="Cyt_c_oxidase_su7a_sf"/>
</dbReference>
<keyword evidence="6 7" id="KW-0472">Membrane</keyword>